<evidence type="ECO:0000313" key="2">
    <source>
        <dbReference type="Proteomes" id="UP000887013"/>
    </source>
</evidence>
<reference evidence="1" key="1">
    <citation type="submission" date="2020-08" db="EMBL/GenBank/DDBJ databases">
        <title>Multicomponent nature underlies the extraordinary mechanical properties of spider dragline silk.</title>
        <authorList>
            <person name="Kono N."/>
            <person name="Nakamura H."/>
            <person name="Mori M."/>
            <person name="Yoshida Y."/>
            <person name="Ohtoshi R."/>
            <person name="Malay A.D."/>
            <person name="Moran D.A.P."/>
            <person name="Tomita M."/>
            <person name="Numata K."/>
            <person name="Arakawa K."/>
        </authorList>
    </citation>
    <scope>NUCLEOTIDE SEQUENCE</scope>
</reference>
<name>A0A8X6I7H4_NEPPI</name>
<sequence length="219" mass="24872">MYDSGSQKSYIRKEMVSALRLAPLRQQHLSHVFFEGERINEKLHNVYKIELGSLYGSFNSNFDVVDQDIICNDVPSVSYGPWIEELKSMNIEIRCGKDNIPWDREVEDNLKLEFLKWFEELISLTNLSVSRCFSPVISGQQNLSIHTFCYASQLAYAAAVLVHIEYSGVVHVNLLDAKSRVAPVKTVTIPHQELLAATVGAQLCRSVLSALHWDNMKQN</sequence>
<dbReference type="EMBL" id="BMAW01042424">
    <property type="protein sequence ID" value="GFS34070.1"/>
    <property type="molecule type" value="Genomic_DNA"/>
</dbReference>
<gene>
    <name evidence="1" type="primary">AVEN_225370_1</name>
    <name evidence="1" type="ORF">NPIL_365761</name>
</gene>
<dbReference type="OrthoDB" id="6434576at2759"/>
<comment type="caution">
    <text evidence="1">The sequence shown here is derived from an EMBL/GenBank/DDBJ whole genome shotgun (WGS) entry which is preliminary data.</text>
</comment>
<dbReference type="InterPro" id="IPR008042">
    <property type="entry name" value="Retrotrans_Pao"/>
</dbReference>
<organism evidence="1 2">
    <name type="scientific">Nephila pilipes</name>
    <name type="common">Giant wood spider</name>
    <name type="synonym">Nephila maculata</name>
    <dbReference type="NCBI Taxonomy" id="299642"/>
    <lineage>
        <taxon>Eukaryota</taxon>
        <taxon>Metazoa</taxon>
        <taxon>Ecdysozoa</taxon>
        <taxon>Arthropoda</taxon>
        <taxon>Chelicerata</taxon>
        <taxon>Arachnida</taxon>
        <taxon>Araneae</taxon>
        <taxon>Araneomorphae</taxon>
        <taxon>Entelegynae</taxon>
        <taxon>Araneoidea</taxon>
        <taxon>Nephilidae</taxon>
        <taxon>Nephila</taxon>
    </lineage>
</organism>
<evidence type="ECO:0000313" key="1">
    <source>
        <dbReference type="EMBL" id="GFS34070.1"/>
    </source>
</evidence>
<proteinExistence type="predicted"/>
<dbReference type="PANTHER" id="PTHR47331">
    <property type="entry name" value="PHD-TYPE DOMAIN-CONTAINING PROTEIN"/>
    <property type="match status" value="1"/>
</dbReference>
<keyword evidence="2" id="KW-1185">Reference proteome</keyword>
<dbReference type="Pfam" id="PF05380">
    <property type="entry name" value="Peptidase_A17"/>
    <property type="match status" value="1"/>
</dbReference>
<dbReference type="AlphaFoldDB" id="A0A8X6I7H4"/>
<dbReference type="Proteomes" id="UP000887013">
    <property type="component" value="Unassembled WGS sequence"/>
</dbReference>
<protein>
    <submittedName>
        <fullName evidence="1">DUF1758 domain-containing protein</fullName>
    </submittedName>
</protein>
<accession>A0A8X6I7H4</accession>